<name>A0A699VLQ1_TANCI</name>
<accession>A0A699VLQ1</accession>
<evidence type="ECO:0000313" key="1">
    <source>
        <dbReference type="EMBL" id="GFD36525.1"/>
    </source>
</evidence>
<organism evidence="1">
    <name type="scientific">Tanacetum cinerariifolium</name>
    <name type="common">Dalmatian daisy</name>
    <name type="synonym">Chrysanthemum cinerariifolium</name>
    <dbReference type="NCBI Taxonomy" id="118510"/>
    <lineage>
        <taxon>Eukaryota</taxon>
        <taxon>Viridiplantae</taxon>
        <taxon>Streptophyta</taxon>
        <taxon>Embryophyta</taxon>
        <taxon>Tracheophyta</taxon>
        <taxon>Spermatophyta</taxon>
        <taxon>Magnoliopsida</taxon>
        <taxon>eudicotyledons</taxon>
        <taxon>Gunneridae</taxon>
        <taxon>Pentapetalae</taxon>
        <taxon>asterids</taxon>
        <taxon>campanulids</taxon>
        <taxon>Asterales</taxon>
        <taxon>Asteraceae</taxon>
        <taxon>Asteroideae</taxon>
        <taxon>Anthemideae</taxon>
        <taxon>Anthemidinae</taxon>
        <taxon>Tanacetum</taxon>
    </lineage>
</organism>
<sequence>KEPRVNQEKDSNVNSINNINTVSLTANAVGIIDNVVDENIVYGCDDDPNMPNLEEIFYLDKDEDVGVEADMTNLDTNISVNPIPTTRIHKDYLVEQIIRDIHSVPQTKRMKKNVTNH</sequence>
<dbReference type="AlphaFoldDB" id="A0A699VLQ1"/>
<dbReference type="EMBL" id="BKCJ011473024">
    <property type="protein sequence ID" value="GFD36525.1"/>
    <property type="molecule type" value="Genomic_DNA"/>
</dbReference>
<gene>
    <name evidence="1" type="ORF">Tci_908494</name>
</gene>
<protein>
    <submittedName>
        <fullName evidence="1">Uncharacterized protein</fullName>
    </submittedName>
</protein>
<proteinExistence type="predicted"/>
<comment type="caution">
    <text evidence="1">The sequence shown here is derived from an EMBL/GenBank/DDBJ whole genome shotgun (WGS) entry which is preliminary data.</text>
</comment>
<reference evidence="1" key="1">
    <citation type="journal article" date="2019" name="Sci. Rep.">
        <title>Draft genome of Tanacetum cinerariifolium, the natural source of mosquito coil.</title>
        <authorList>
            <person name="Yamashiro T."/>
            <person name="Shiraishi A."/>
            <person name="Satake H."/>
            <person name="Nakayama K."/>
        </authorList>
    </citation>
    <scope>NUCLEOTIDE SEQUENCE</scope>
</reference>
<feature type="non-terminal residue" evidence="1">
    <location>
        <position position="1"/>
    </location>
</feature>
<feature type="non-terminal residue" evidence="1">
    <location>
        <position position="117"/>
    </location>
</feature>